<evidence type="ECO:0000259" key="2">
    <source>
        <dbReference type="PROSITE" id="PS50011"/>
    </source>
</evidence>
<protein>
    <recommendedName>
        <fullName evidence="2">Protein kinase domain-containing protein</fullName>
    </recommendedName>
</protein>
<dbReference type="InterPro" id="IPR011009">
    <property type="entry name" value="Kinase-like_dom_sf"/>
</dbReference>
<evidence type="ECO:0000256" key="1">
    <source>
        <dbReference type="SAM" id="MobiDB-lite"/>
    </source>
</evidence>
<dbReference type="InterPro" id="IPR051681">
    <property type="entry name" value="Ser/Thr_Kinases-Pseudokinases"/>
</dbReference>
<proteinExistence type="predicted"/>
<dbReference type="Proteomes" id="UP000011713">
    <property type="component" value="Unassembled WGS sequence"/>
</dbReference>
<name>M4BNH3_HYAAE</name>
<dbReference type="SUPFAM" id="SSF56112">
    <property type="entry name" value="Protein kinase-like (PK-like)"/>
    <property type="match status" value="1"/>
</dbReference>
<dbReference type="EnsemblProtists" id="HpaT807961">
    <property type="protein sequence ID" value="HpaP807961"/>
    <property type="gene ID" value="HpaG807961"/>
</dbReference>
<dbReference type="PANTHER" id="PTHR44329">
    <property type="entry name" value="SERINE/THREONINE-PROTEIN KINASE TNNI3K-RELATED"/>
    <property type="match status" value="1"/>
</dbReference>
<dbReference type="OMA" id="NDDIANH"/>
<dbReference type="InParanoid" id="M4BNH3"/>
<evidence type="ECO:0000313" key="4">
    <source>
        <dbReference type="Proteomes" id="UP000011713"/>
    </source>
</evidence>
<evidence type="ECO:0000313" key="3">
    <source>
        <dbReference type="EnsemblProtists" id="HpaP807961"/>
    </source>
</evidence>
<dbReference type="GO" id="GO:0005524">
    <property type="term" value="F:ATP binding"/>
    <property type="evidence" value="ECO:0007669"/>
    <property type="project" value="InterPro"/>
</dbReference>
<dbReference type="AlphaFoldDB" id="M4BNH3"/>
<dbReference type="InterPro" id="IPR008271">
    <property type="entry name" value="Ser/Thr_kinase_AS"/>
</dbReference>
<dbReference type="EMBL" id="JH598455">
    <property type="status" value="NOT_ANNOTATED_CDS"/>
    <property type="molecule type" value="Genomic_DNA"/>
</dbReference>
<feature type="region of interest" description="Disordered" evidence="1">
    <location>
        <begin position="119"/>
        <end position="158"/>
    </location>
</feature>
<dbReference type="GO" id="GO:0004674">
    <property type="term" value="F:protein serine/threonine kinase activity"/>
    <property type="evidence" value="ECO:0007669"/>
    <property type="project" value="TreeGrafter"/>
</dbReference>
<dbReference type="Gene3D" id="1.10.510.10">
    <property type="entry name" value="Transferase(Phosphotransferase) domain 1"/>
    <property type="match status" value="1"/>
</dbReference>
<organism evidence="3 4">
    <name type="scientific">Hyaloperonospora arabidopsidis (strain Emoy2)</name>
    <name type="common">Downy mildew agent</name>
    <name type="synonym">Peronospora arabidopsidis</name>
    <dbReference type="NCBI Taxonomy" id="559515"/>
    <lineage>
        <taxon>Eukaryota</taxon>
        <taxon>Sar</taxon>
        <taxon>Stramenopiles</taxon>
        <taxon>Oomycota</taxon>
        <taxon>Peronosporomycetes</taxon>
        <taxon>Peronosporales</taxon>
        <taxon>Peronosporaceae</taxon>
        <taxon>Hyaloperonospora</taxon>
    </lineage>
</organism>
<dbReference type="eggNOG" id="KOG0192">
    <property type="taxonomic scope" value="Eukaryota"/>
</dbReference>
<dbReference type="VEuPathDB" id="FungiDB:HpaG807961"/>
<dbReference type="PROSITE" id="PS00108">
    <property type="entry name" value="PROTEIN_KINASE_ST"/>
    <property type="match status" value="1"/>
</dbReference>
<dbReference type="HOGENOM" id="CLU_000288_63_45_1"/>
<dbReference type="PROSITE" id="PS50011">
    <property type="entry name" value="PROTEIN_KINASE_DOM"/>
    <property type="match status" value="1"/>
</dbReference>
<accession>M4BNH3</accession>
<dbReference type="PANTHER" id="PTHR44329:SF214">
    <property type="entry name" value="PROTEIN KINASE DOMAIN-CONTAINING PROTEIN"/>
    <property type="match status" value="1"/>
</dbReference>
<dbReference type="InterPro" id="IPR000719">
    <property type="entry name" value="Prot_kinase_dom"/>
</dbReference>
<dbReference type="STRING" id="559515.M4BNH3"/>
<sequence length="450" mass="50943">MIPTGELHSRLMVIQTYIRCIEEFDARSIRFIRVTFDSTAARFTAYLTKYHTKHLVSRLVHVRAINKEKRLIAEEIDHLHTSINALYSTIGPTMNNSFKNREHSPISVTKHDTTYTYDSTSENSSFNDGMFDDTTSDDKRELEQPQSIEVEESEAVSPMIDTEDETIAKAWIPRNEVVIEAFVSRGAFGEVYRGTYKGETVAVKTMSDMERFMKEIKMVVALSHCNIVQFIGVAWNYRQDLCYVMEFMDGGDLRTLLDHYETETYPIGFDFQKLLIAYQVARALVYMHSRDVPVIHRDLKSKNILLTQELDAKVTDFGMSRDRVVGPMTANVGTSLWMAPEVMLGNPYDETADMFSFGVVLSELSVHALPYSHTKICSGGNSQLVILRRVAMGDLRVNFADTGPQAVAKLGLSCVSMDIKERPTAVEAMHVLHAALQQEARMEVIKTCSL</sequence>
<reference evidence="4" key="1">
    <citation type="journal article" date="2010" name="Science">
        <title>Signatures of adaptation to obligate biotrophy in the Hyaloperonospora arabidopsidis genome.</title>
        <authorList>
            <person name="Baxter L."/>
            <person name="Tripathy S."/>
            <person name="Ishaque N."/>
            <person name="Boot N."/>
            <person name="Cabral A."/>
            <person name="Kemen E."/>
            <person name="Thines M."/>
            <person name="Ah-Fong A."/>
            <person name="Anderson R."/>
            <person name="Badejoko W."/>
            <person name="Bittner-Eddy P."/>
            <person name="Boore J.L."/>
            <person name="Chibucos M.C."/>
            <person name="Coates M."/>
            <person name="Dehal P."/>
            <person name="Delehaunty K."/>
            <person name="Dong S."/>
            <person name="Downton P."/>
            <person name="Dumas B."/>
            <person name="Fabro G."/>
            <person name="Fronick C."/>
            <person name="Fuerstenberg S.I."/>
            <person name="Fulton L."/>
            <person name="Gaulin E."/>
            <person name="Govers F."/>
            <person name="Hughes L."/>
            <person name="Humphray S."/>
            <person name="Jiang R.H."/>
            <person name="Judelson H."/>
            <person name="Kamoun S."/>
            <person name="Kyung K."/>
            <person name="Meijer H."/>
            <person name="Minx P."/>
            <person name="Morris P."/>
            <person name="Nelson J."/>
            <person name="Phuntumart V."/>
            <person name="Qutob D."/>
            <person name="Rehmany A."/>
            <person name="Rougon-Cardoso A."/>
            <person name="Ryden P."/>
            <person name="Torto-Alalibo T."/>
            <person name="Studholme D."/>
            <person name="Wang Y."/>
            <person name="Win J."/>
            <person name="Wood J."/>
            <person name="Clifton S.W."/>
            <person name="Rogers J."/>
            <person name="Van den Ackerveken G."/>
            <person name="Jones J.D."/>
            <person name="McDowell J.M."/>
            <person name="Beynon J."/>
            <person name="Tyler B.M."/>
        </authorList>
    </citation>
    <scope>NUCLEOTIDE SEQUENCE [LARGE SCALE GENOMIC DNA]</scope>
    <source>
        <strain evidence="4">Emoy2</strain>
    </source>
</reference>
<dbReference type="Gene3D" id="3.30.200.20">
    <property type="entry name" value="Phosphorylase Kinase, domain 1"/>
    <property type="match status" value="1"/>
</dbReference>
<dbReference type="SMART" id="SM00220">
    <property type="entry name" value="S_TKc"/>
    <property type="match status" value="1"/>
</dbReference>
<reference evidence="3" key="2">
    <citation type="submission" date="2015-06" db="UniProtKB">
        <authorList>
            <consortium name="EnsemblProtists"/>
        </authorList>
    </citation>
    <scope>IDENTIFICATION</scope>
    <source>
        <strain evidence="3">Emoy2</strain>
    </source>
</reference>
<keyword evidence="4" id="KW-1185">Reference proteome</keyword>
<feature type="domain" description="Protein kinase" evidence="2">
    <location>
        <begin position="177"/>
        <end position="436"/>
    </location>
</feature>
<dbReference type="Pfam" id="PF00069">
    <property type="entry name" value="Pkinase"/>
    <property type="match status" value="1"/>
</dbReference>